<dbReference type="PANTHER" id="PTHR30273:SF2">
    <property type="entry name" value="PROTEIN FECR"/>
    <property type="match status" value="1"/>
</dbReference>
<dbReference type="RefSeq" id="WP_188952467.1">
    <property type="nucleotide sequence ID" value="NZ_BMIB01000002.1"/>
</dbReference>
<reference evidence="3" key="1">
    <citation type="journal article" date="2014" name="Int. J. Syst. Evol. Microbiol.">
        <title>Complete genome sequence of Corynebacterium casei LMG S-19264T (=DSM 44701T), isolated from a smear-ripened cheese.</title>
        <authorList>
            <consortium name="US DOE Joint Genome Institute (JGI-PGF)"/>
            <person name="Walter F."/>
            <person name="Albersmeier A."/>
            <person name="Kalinowski J."/>
            <person name="Ruckert C."/>
        </authorList>
    </citation>
    <scope>NUCLEOTIDE SEQUENCE</scope>
    <source>
        <strain evidence="3">CGMCC 1.15290</strain>
    </source>
</reference>
<evidence type="ECO:0000259" key="2">
    <source>
        <dbReference type="Pfam" id="PF16344"/>
    </source>
</evidence>
<name>A0A917IYR8_9BACT</name>
<feature type="domain" description="FecR protein" evidence="1">
    <location>
        <begin position="122"/>
        <end position="215"/>
    </location>
</feature>
<sequence length="348" mass="38699">MQPAEFHNTFLRFLNNSCSQTEVEALMEQLAVGELTPAQQQLLEQHITNWTALQANGNIAPTLQNKLDTIKQQIDGQLQQEAPVVKARFNWRTLAAAAAITGLLAAGLWLYQRTDAAEAETFTVATGEKRSLRLPDGTQVIVNGGSKLTLSEDFTTGNREVILSGEAYFDVAQKASHPFIIHTTSMDITVLGTAFNVRAYPDEVADETSLIRGKVQVTLKNKGAQDYVLLPMQKLVVNKNQDNAGVQIAVNEVPHVENLQKNRQTQNLSETAWTENKLAFNNEKLEVVAGKMEKWYGVTIVIKNDALKSIPYTGSFDGETLEKVIETIQYSIPMIQYKMEDKSKLVLF</sequence>
<dbReference type="InterPro" id="IPR012373">
    <property type="entry name" value="Ferrdict_sens_TM"/>
</dbReference>
<dbReference type="AlphaFoldDB" id="A0A917IYR8"/>
<dbReference type="PANTHER" id="PTHR30273">
    <property type="entry name" value="PERIPLASMIC SIGNAL SENSOR AND SIGMA FACTOR ACTIVATOR FECR-RELATED"/>
    <property type="match status" value="1"/>
</dbReference>
<evidence type="ECO:0000313" key="4">
    <source>
        <dbReference type="Proteomes" id="UP000627292"/>
    </source>
</evidence>
<gene>
    <name evidence="3" type="ORF">GCM10011379_24590</name>
</gene>
<evidence type="ECO:0000313" key="3">
    <source>
        <dbReference type="EMBL" id="GGH68357.1"/>
    </source>
</evidence>
<keyword evidence="4" id="KW-1185">Reference proteome</keyword>
<dbReference type="Pfam" id="PF16344">
    <property type="entry name" value="FecR_C"/>
    <property type="match status" value="1"/>
</dbReference>
<accession>A0A917IYR8</accession>
<dbReference type="GO" id="GO:0016989">
    <property type="term" value="F:sigma factor antagonist activity"/>
    <property type="evidence" value="ECO:0007669"/>
    <property type="project" value="TreeGrafter"/>
</dbReference>
<dbReference type="Gene3D" id="3.55.50.30">
    <property type="match status" value="1"/>
</dbReference>
<dbReference type="Pfam" id="PF04773">
    <property type="entry name" value="FecR"/>
    <property type="match status" value="1"/>
</dbReference>
<evidence type="ECO:0000259" key="1">
    <source>
        <dbReference type="Pfam" id="PF04773"/>
    </source>
</evidence>
<dbReference type="Proteomes" id="UP000627292">
    <property type="component" value="Unassembled WGS sequence"/>
</dbReference>
<feature type="domain" description="Protein FecR C-terminal" evidence="2">
    <location>
        <begin position="277"/>
        <end position="343"/>
    </location>
</feature>
<organism evidence="3 4">
    <name type="scientific">Filimonas zeae</name>
    <dbReference type="NCBI Taxonomy" id="1737353"/>
    <lineage>
        <taxon>Bacteria</taxon>
        <taxon>Pseudomonadati</taxon>
        <taxon>Bacteroidota</taxon>
        <taxon>Chitinophagia</taxon>
        <taxon>Chitinophagales</taxon>
        <taxon>Chitinophagaceae</taxon>
        <taxon>Filimonas</taxon>
    </lineage>
</organism>
<protein>
    <recommendedName>
        <fullName evidence="5">FecR family protein</fullName>
    </recommendedName>
</protein>
<dbReference type="InterPro" id="IPR032508">
    <property type="entry name" value="FecR_C"/>
</dbReference>
<evidence type="ECO:0008006" key="5">
    <source>
        <dbReference type="Google" id="ProtNLM"/>
    </source>
</evidence>
<dbReference type="PIRSF" id="PIRSF018266">
    <property type="entry name" value="FecR"/>
    <property type="match status" value="1"/>
</dbReference>
<comment type="caution">
    <text evidence="3">The sequence shown here is derived from an EMBL/GenBank/DDBJ whole genome shotgun (WGS) entry which is preliminary data.</text>
</comment>
<proteinExistence type="predicted"/>
<dbReference type="InterPro" id="IPR006860">
    <property type="entry name" value="FecR"/>
</dbReference>
<dbReference type="Gene3D" id="2.60.120.1440">
    <property type="match status" value="1"/>
</dbReference>
<reference evidence="3" key="2">
    <citation type="submission" date="2020-09" db="EMBL/GenBank/DDBJ databases">
        <authorList>
            <person name="Sun Q."/>
            <person name="Zhou Y."/>
        </authorList>
    </citation>
    <scope>NUCLEOTIDE SEQUENCE</scope>
    <source>
        <strain evidence="3">CGMCC 1.15290</strain>
    </source>
</reference>
<dbReference type="EMBL" id="BMIB01000002">
    <property type="protein sequence ID" value="GGH68357.1"/>
    <property type="molecule type" value="Genomic_DNA"/>
</dbReference>